<dbReference type="Proteomes" id="UP001371305">
    <property type="component" value="Unassembled WGS sequence"/>
</dbReference>
<evidence type="ECO:0000313" key="3">
    <source>
        <dbReference type="EMBL" id="MEK7951298.1"/>
    </source>
</evidence>
<reference evidence="3 4" key="1">
    <citation type="submission" date="2024-04" db="EMBL/GenBank/DDBJ databases">
        <title>Luteolibacter sp. isolated from soil.</title>
        <authorList>
            <person name="An J."/>
        </authorList>
    </citation>
    <scope>NUCLEOTIDE SEQUENCE [LARGE SCALE GENOMIC DNA]</scope>
    <source>
        <strain evidence="3 4">Y139</strain>
    </source>
</reference>
<evidence type="ECO:0000256" key="2">
    <source>
        <dbReference type="SAM" id="SignalP"/>
    </source>
</evidence>
<protein>
    <submittedName>
        <fullName evidence="3">Uncharacterized protein</fullName>
    </submittedName>
</protein>
<evidence type="ECO:0000313" key="4">
    <source>
        <dbReference type="Proteomes" id="UP001371305"/>
    </source>
</evidence>
<feature type="region of interest" description="Disordered" evidence="1">
    <location>
        <begin position="139"/>
        <end position="162"/>
    </location>
</feature>
<evidence type="ECO:0000256" key="1">
    <source>
        <dbReference type="SAM" id="MobiDB-lite"/>
    </source>
</evidence>
<gene>
    <name evidence="3" type="ORF">WKV53_12345</name>
</gene>
<dbReference type="EMBL" id="JBBUKT010000004">
    <property type="protein sequence ID" value="MEK7951298.1"/>
    <property type="molecule type" value="Genomic_DNA"/>
</dbReference>
<keyword evidence="4" id="KW-1185">Reference proteome</keyword>
<comment type="caution">
    <text evidence="3">The sequence shown here is derived from an EMBL/GenBank/DDBJ whole genome shotgun (WGS) entry which is preliminary data.</text>
</comment>
<name>A0ABU9AU93_9BACT</name>
<organism evidence="3 4">
    <name type="scientific">Luteolibacter soli</name>
    <dbReference type="NCBI Taxonomy" id="3135280"/>
    <lineage>
        <taxon>Bacteria</taxon>
        <taxon>Pseudomonadati</taxon>
        <taxon>Verrucomicrobiota</taxon>
        <taxon>Verrucomicrobiia</taxon>
        <taxon>Verrucomicrobiales</taxon>
        <taxon>Verrucomicrobiaceae</taxon>
        <taxon>Luteolibacter</taxon>
    </lineage>
</organism>
<keyword evidence="2" id="KW-0732">Signal</keyword>
<sequence>MKLLTLLLIAMATRLAADNLVLEPPLSATFKYQSGATVTLTQDVSSLAEVTVSAEKIAAKIPHEELKDIVNPELNKVDFTAYTDDETGKPRMDVTLRYNARPYEWGDGVSKVTFRFIAGEYHSRATTIPIGKNLNKDFEKKKGEAEQEFGESGSVKGVLESK</sequence>
<proteinExistence type="predicted"/>
<dbReference type="RefSeq" id="WP_341404900.1">
    <property type="nucleotide sequence ID" value="NZ_JBBUKT010000004.1"/>
</dbReference>
<feature type="signal peptide" evidence="2">
    <location>
        <begin position="1"/>
        <end position="17"/>
    </location>
</feature>
<feature type="chain" id="PRO_5046750365" evidence="2">
    <location>
        <begin position="18"/>
        <end position="162"/>
    </location>
</feature>
<accession>A0ABU9AU93</accession>